<evidence type="ECO:0000259" key="1">
    <source>
        <dbReference type="Pfam" id="PF13460"/>
    </source>
</evidence>
<dbReference type="PANTHER" id="PTHR48079">
    <property type="entry name" value="PROTEIN YEEZ"/>
    <property type="match status" value="1"/>
</dbReference>
<feature type="domain" description="NAD(P)-binding" evidence="1">
    <location>
        <begin position="9"/>
        <end position="92"/>
    </location>
</feature>
<gene>
    <name evidence="2" type="ORF">GCM10009092_28640</name>
</gene>
<sequence>MHKRVLVTGGTGSIGSAIVAELLANHYQVDVLCRSQQSAEKVPAPAKVVTGDISAPQQWAEHIQQIDVLIHTACGFAEDMGSIDRQFLQAVAAQAALRSEPLLMLYTTGCWTFGSQPGLINEQSQPQSIGDFQWMLNNSQWLATQPQIRLRRVSPANVVSQEQQFAMPILHWELERHGQPTIPDIANLAWPLVERRDLARLYRLVLEQGEDGEEYIGCASHIPAVTLAGRLADNAVKRVAISDWFATYGTWTEGYGLHQKLCSEKARTNLGWQPEFSGA</sequence>
<dbReference type="Gene3D" id="3.40.50.720">
    <property type="entry name" value="NAD(P)-binding Rossmann-like Domain"/>
    <property type="match status" value="1"/>
</dbReference>
<dbReference type="InterPro" id="IPR051783">
    <property type="entry name" value="NAD(P)-dependent_oxidoreduct"/>
</dbReference>
<dbReference type="Pfam" id="PF13460">
    <property type="entry name" value="NAD_binding_10"/>
    <property type="match status" value="1"/>
</dbReference>
<evidence type="ECO:0000313" key="2">
    <source>
        <dbReference type="EMBL" id="GAA0362537.1"/>
    </source>
</evidence>
<dbReference type="Proteomes" id="UP001501757">
    <property type="component" value="Unassembled WGS sequence"/>
</dbReference>
<organism evidence="2 3">
    <name type="scientific">Bowmanella denitrificans</name>
    <dbReference type="NCBI Taxonomy" id="366582"/>
    <lineage>
        <taxon>Bacteria</taxon>
        <taxon>Pseudomonadati</taxon>
        <taxon>Pseudomonadota</taxon>
        <taxon>Gammaproteobacteria</taxon>
        <taxon>Alteromonadales</taxon>
        <taxon>Alteromonadaceae</taxon>
        <taxon>Bowmanella</taxon>
    </lineage>
</organism>
<dbReference type="EMBL" id="BAAAEI010000015">
    <property type="protein sequence ID" value="GAA0362537.1"/>
    <property type="molecule type" value="Genomic_DNA"/>
</dbReference>
<dbReference type="SUPFAM" id="SSF51735">
    <property type="entry name" value="NAD(P)-binding Rossmann-fold domains"/>
    <property type="match status" value="1"/>
</dbReference>
<dbReference type="RefSeq" id="WP_343845821.1">
    <property type="nucleotide sequence ID" value="NZ_BAAAEI010000015.1"/>
</dbReference>
<protein>
    <recommendedName>
        <fullName evidence="1">NAD(P)-binding domain-containing protein</fullName>
    </recommendedName>
</protein>
<dbReference type="InterPro" id="IPR016040">
    <property type="entry name" value="NAD(P)-bd_dom"/>
</dbReference>
<accession>A0ABN0XFM2</accession>
<dbReference type="InterPro" id="IPR036291">
    <property type="entry name" value="NAD(P)-bd_dom_sf"/>
</dbReference>
<keyword evidence="3" id="KW-1185">Reference proteome</keyword>
<proteinExistence type="predicted"/>
<comment type="caution">
    <text evidence="2">The sequence shown here is derived from an EMBL/GenBank/DDBJ whole genome shotgun (WGS) entry which is preliminary data.</text>
</comment>
<name>A0ABN0XFM2_9ALTE</name>
<evidence type="ECO:0000313" key="3">
    <source>
        <dbReference type="Proteomes" id="UP001501757"/>
    </source>
</evidence>
<reference evidence="2 3" key="1">
    <citation type="journal article" date="2019" name="Int. J. Syst. Evol. Microbiol.">
        <title>The Global Catalogue of Microorganisms (GCM) 10K type strain sequencing project: providing services to taxonomists for standard genome sequencing and annotation.</title>
        <authorList>
            <consortium name="The Broad Institute Genomics Platform"/>
            <consortium name="The Broad Institute Genome Sequencing Center for Infectious Disease"/>
            <person name="Wu L."/>
            <person name="Ma J."/>
        </authorList>
    </citation>
    <scope>NUCLEOTIDE SEQUENCE [LARGE SCALE GENOMIC DNA]</scope>
    <source>
        <strain evidence="2 3">JCM 13378</strain>
    </source>
</reference>
<dbReference type="PANTHER" id="PTHR48079:SF6">
    <property type="entry name" value="NAD(P)-BINDING DOMAIN-CONTAINING PROTEIN-RELATED"/>
    <property type="match status" value="1"/>
</dbReference>